<name>A0A7H0IQ81_9ACTN</name>
<dbReference type="KEGG" id="sroi:IAG44_39725"/>
<proteinExistence type="predicted"/>
<evidence type="ECO:0000313" key="3">
    <source>
        <dbReference type="Proteomes" id="UP000516052"/>
    </source>
</evidence>
<dbReference type="RefSeq" id="WP_187751870.1">
    <property type="nucleotide sequence ID" value="NZ_CP060828.1"/>
</dbReference>
<dbReference type="EMBL" id="CP060828">
    <property type="protein sequence ID" value="QNP74947.1"/>
    <property type="molecule type" value="Genomic_DNA"/>
</dbReference>
<evidence type="ECO:0000256" key="1">
    <source>
        <dbReference type="SAM" id="MobiDB-lite"/>
    </source>
</evidence>
<evidence type="ECO:0000313" key="2">
    <source>
        <dbReference type="EMBL" id="QNP74947.1"/>
    </source>
</evidence>
<reference evidence="2 3" key="1">
    <citation type="submission" date="2020-08" db="EMBL/GenBank/DDBJ databases">
        <title>A novel species.</title>
        <authorList>
            <person name="Gao J."/>
        </authorList>
    </citation>
    <scope>NUCLEOTIDE SEQUENCE [LARGE SCALE GENOMIC DNA]</scope>
    <source>
        <strain evidence="2 3">CRXT-G-22</strain>
    </source>
</reference>
<feature type="region of interest" description="Disordered" evidence="1">
    <location>
        <begin position="45"/>
        <end position="69"/>
    </location>
</feature>
<feature type="compositionally biased region" description="Polar residues" evidence="1">
    <location>
        <begin position="16"/>
        <end position="30"/>
    </location>
</feature>
<gene>
    <name evidence="2" type="ORF">IAG44_39725</name>
</gene>
<accession>A0A7H0IQ81</accession>
<protein>
    <submittedName>
        <fullName evidence="2">Uncharacterized protein</fullName>
    </submittedName>
</protein>
<sequence length="104" mass="11082">MPGSRTRLHPRPHRNPSATTAMNANRSSNHASCSAYSLQLGLTTQRAGTTTPSTHPDFTACRTNPHPGRAAQVLQGYSSVYHSPARQPCTTAKDRTPANDPCGA</sequence>
<feature type="compositionally biased region" description="Basic residues" evidence="1">
    <location>
        <begin position="1"/>
        <end position="14"/>
    </location>
</feature>
<keyword evidence="3" id="KW-1185">Reference proteome</keyword>
<feature type="compositionally biased region" description="Polar residues" evidence="1">
    <location>
        <begin position="45"/>
        <end position="56"/>
    </location>
</feature>
<dbReference type="AlphaFoldDB" id="A0A7H0IQ81"/>
<organism evidence="2 3">
    <name type="scientific">Streptomyces roseirectus</name>
    <dbReference type="NCBI Taxonomy" id="2768066"/>
    <lineage>
        <taxon>Bacteria</taxon>
        <taxon>Bacillati</taxon>
        <taxon>Actinomycetota</taxon>
        <taxon>Actinomycetes</taxon>
        <taxon>Kitasatosporales</taxon>
        <taxon>Streptomycetaceae</taxon>
        <taxon>Streptomyces</taxon>
    </lineage>
</organism>
<dbReference type="Proteomes" id="UP000516052">
    <property type="component" value="Chromosome"/>
</dbReference>
<feature type="region of interest" description="Disordered" evidence="1">
    <location>
        <begin position="84"/>
        <end position="104"/>
    </location>
</feature>
<feature type="region of interest" description="Disordered" evidence="1">
    <location>
        <begin position="1"/>
        <end position="30"/>
    </location>
</feature>